<dbReference type="EMBL" id="LT555008">
    <property type="protein sequence ID" value="SAM09460.1"/>
    <property type="molecule type" value="Genomic_DNA"/>
</dbReference>
<dbReference type="GO" id="GO:0005886">
    <property type="term" value="C:plasma membrane"/>
    <property type="evidence" value="ECO:0007669"/>
    <property type="project" value="UniProtKB-SubCell"/>
</dbReference>
<name>A0A168T4P1_ABSGL</name>
<dbReference type="InParanoid" id="A0A168T4P1"/>
<organism evidence="12">
    <name type="scientific">Absidia glauca</name>
    <name type="common">Pin mould</name>
    <dbReference type="NCBI Taxonomy" id="4829"/>
    <lineage>
        <taxon>Eukaryota</taxon>
        <taxon>Fungi</taxon>
        <taxon>Fungi incertae sedis</taxon>
        <taxon>Mucoromycota</taxon>
        <taxon>Mucoromycotina</taxon>
        <taxon>Mucoromycetes</taxon>
        <taxon>Mucorales</taxon>
        <taxon>Cunninghamellaceae</taxon>
        <taxon>Absidia</taxon>
    </lineage>
</organism>
<feature type="transmembrane region" description="Helical" evidence="10">
    <location>
        <begin position="53"/>
        <end position="72"/>
    </location>
</feature>
<dbReference type="Pfam" id="PF00018">
    <property type="entry name" value="SH3_1"/>
    <property type="match status" value="1"/>
</dbReference>
<dbReference type="SUPFAM" id="SSF50044">
    <property type="entry name" value="SH3-domain"/>
    <property type="match status" value="1"/>
</dbReference>
<evidence type="ECO:0000256" key="9">
    <source>
        <dbReference type="PROSITE-ProRule" id="PRU00192"/>
    </source>
</evidence>
<dbReference type="InterPro" id="IPR001452">
    <property type="entry name" value="SH3_domain"/>
</dbReference>
<dbReference type="STRING" id="4829.A0A168T4P1"/>
<evidence type="ECO:0000256" key="4">
    <source>
        <dbReference type="ARBA" id="ARBA00022475"/>
    </source>
</evidence>
<evidence type="ECO:0000256" key="10">
    <source>
        <dbReference type="SAM" id="Phobius"/>
    </source>
</evidence>
<sequence length="253" mass="27912">MFAGREEWIGWITLLIGSYLTGSKGLVWWVIVYEVGLTAGILYILMKSAFPDYRLSILVSLAISITLLTQIIDTQLHVGLGSAKAAAGGGIMVAIMQFFWVLVFGSTPGSWIYGAIYGLPTSASYHNKEGLMLMSNSTIYSLSHHDSIQSSLASVSHDMPYTDQQFQPHQQQQYHVYSSPASSQTVPDVPANYAVAANNAIALHPYTANPDDPNELSFEKGEVLEILDRRGNWWQARKQDQTIGIVPSNYFTS</sequence>
<keyword evidence="6 10" id="KW-1133">Transmembrane helix</keyword>
<proteinExistence type="inferred from homology"/>
<keyword evidence="13" id="KW-1185">Reference proteome</keyword>
<dbReference type="AlphaFoldDB" id="A0A168T4P1"/>
<keyword evidence="7" id="KW-0346">Stress response</keyword>
<feature type="transmembrane region" description="Helical" evidence="10">
    <location>
        <begin position="84"/>
        <end position="104"/>
    </location>
</feature>
<evidence type="ECO:0000259" key="11">
    <source>
        <dbReference type="PROSITE" id="PS50002"/>
    </source>
</evidence>
<dbReference type="Proteomes" id="UP000078561">
    <property type="component" value="Unassembled WGS sequence"/>
</dbReference>
<protein>
    <recommendedName>
        <fullName evidence="11">SH3 domain-containing protein</fullName>
    </recommendedName>
</protein>
<evidence type="ECO:0000256" key="8">
    <source>
        <dbReference type="ARBA" id="ARBA00023136"/>
    </source>
</evidence>
<dbReference type="Gene3D" id="2.30.30.40">
    <property type="entry name" value="SH3 Domains"/>
    <property type="match status" value="1"/>
</dbReference>
<evidence type="ECO:0000256" key="7">
    <source>
        <dbReference type="ARBA" id="ARBA00023016"/>
    </source>
</evidence>
<dbReference type="PRINTS" id="PR00452">
    <property type="entry name" value="SH3DOMAIN"/>
</dbReference>
<gene>
    <name evidence="12" type="primary">ABSGL_15136.1 scaffold 15162</name>
</gene>
<evidence type="ECO:0000313" key="12">
    <source>
        <dbReference type="EMBL" id="SAM09460.1"/>
    </source>
</evidence>
<evidence type="ECO:0000256" key="5">
    <source>
        <dbReference type="ARBA" id="ARBA00022692"/>
    </source>
</evidence>
<evidence type="ECO:0000313" key="13">
    <source>
        <dbReference type="Proteomes" id="UP000078561"/>
    </source>
</evidence>
<evidence type="ECO:0000256" key="6">
    <source>
        <dbReference type="ARBA" id="ARBA00022989"/>
    </source>
</evidence>
<reference evidence="12" key="1">
    <citation type="submission" date="2016-04" db="EMBL/GenBank/DDBJ databases">
        <authorList>
            <person name="Evans L.H."/>
            <person name="Alamgir A."/>
            <person name="Owens N."/>
            <person name="Weber N.D."/>
            <person name="Virtaneva K."/>
            <person name="Barbian K."/>
            <person name="Babar A."/>
            <person name="Rosenke K."/>
        </authorList>
    </citation>
    <scope>NUCLEOTIDE SEQUENCE [LARGE SCALE GENOMIC DNA]</scope>
    <source>
        <strain evidence="12">CBS 101.48</strain>
    </source>
</reference>
<feature type="domain" description="SH3" evidence="11">
    <location>
        <begin position="195"/>
        <end position="253"/>
    </location>
</feature>
<dbReference type="InterPro" id="IPR036028">
    <property type="entry name" value="SH3-like_dom_sf"/>
</dbReference>
<dbReference type="PROSITE" id="PS50002">
    <property type="entry name" value="SH3"/>
    <property type="match status" value="1"/>
</dbReference>
<accession>A0A168T4P1</accession>
<keyword evidence="5 10" id="KW-0812">Transmembrane</keyword>
<evidence type="ECO:0000256" key="2">
    <source>
        <dbReference type="ARBA" id="ARBA00009739"/>
    </source>
</evidence>
<evidence type="ECO:0000256" key="1">
    <source>
        <dbReference type="ARBA" id="ARBA00004651"/>
    </source>
</evidence>
<keyword evidence="4" id="KW-1003">Cell membrane</keyword>
<dbReference type="OrthoDB" id="5983572at2759"/>
<dbReference type="SMART" id="SM00326">
    <property type="entry name" value="SH3"/>
    <property type="match status" value="1"/>
</dbReference>
<comment type="similarity">
    <text evidence="2">Belongs to the SHO1 family.</text>
</comment>
<dbReference type="InterPro" id="IPR035522">
    <property type="entry name" value="Sho1_SH3"/>
</dbReference>
<keyword evidence="3 9" id="KW-0728">SH3 domain</keyword>
<comment type="subcellular location">
    <subcellularLocation>
        <location evidence="1">Cell membrane</location>
        <topology evidence="1">Multi-pass membrane protein</topology>
    </subcellularLocation>
</comment>
<keyword evidence="8 10" id="KW-0472">Membrane</keyword>
<evidence type="ECO:0000256" key="3">
    <source>
        <dbReference type="ARBA" id="ARBA00022443"/>
    </source>
</evidence>
<dbReference type="CDD" id="cd11855">
    <property type="entry name" value="SH3_Sho1p"/>
    <property type="match status" value="1"/>
</dbReference>